<proteinExistence type="predicted"/>
<sequence length="383" mass="44021">MISFFKKLKLKLQFTGWLQYLLPLVIVIIFLIAVSIIWMFELMIFANLFLGTSSLLFAITLFDILTVKYDIRPREKLSKRYEGMDEFDLMRARRSCRSFQSRLLTSSDREELLETSQKFHASESDKIGAHAIRFEYINARLTVWPVVGAQEFLVAIVPKAYSRKSVIDVGRNLQKIVHHATRMGLASCWIGPGADQESIALQLGDRFKASEDHIICVCAFGYKSWFTPITLRIASFIQHKRLPISSLFFTDPLLKEPISELVYPFNLFGRCYEVCQWAPSSFNAQPTRCVAVMETDEENEKEHNLPATINESGLLRFDFYATTSSRYYAPVALGIWCANWEIGCEALGVNGHFELLSEKQRNISKMPINRETSKYDVSWVLDK</sequence>
<name>A0A532V6H4_UNCL8</name>
<keyword evidence="1" id="KW-0812">Transmembrane</keyword>
<organism evidence="3 4">
    <name type="scientific">candidate division LCP-89 bacterium B3_LCP</name>
    <dbReference type="NCBI Taxonomy" id="2012998"/>
    <lineage>
        <taxon>Bacteria</taxon>
        <taxon>Pseudomonadati</taxon>
        <taxon>Bacteria division LCP-89</taxon>
    </lineage>
</organism>
<dbReference type="Pfam" id="PF14512">
    <property type="entry name" value="TM1586_NiRdase"/>
    <property type="match status" value="1"/>
</dbReference>
<evidence type="ECO:0000313" key="4">
    <source>
        <dbReference type="Proteomes" id="UP000319619"/>
    </source>
</evidence>
<feature type="transmembrane region" description="Helical" evidence="1">
    <location>
        <begin position="20"/>
        <end position="40"/>
    </location>
</feature>
<dbReference type="GO" id="GO:0016491">
    <property type="term" value="F:oxidoreductase activity"/>
    <property type="evidence" value="ECO:0007669"/>
    <property type="project" value="InterPro"/>
</dbReference>
<evidence type="ECO:0000256" key="1">
    <source>
        <dbReference type="SAM" id="Phobius"/>
    </source>
</evidence>
<dbReference type="InterPro" id="IPR029478">
    <property type="entry name" value="TM1586_NiRdase"/>
</dbReference>
<dbReference type="Proteomes" id="UP000319619">
    <property type="component" value="Unassembled WGS sequence"/>
</dbReference>
<dbReference type="EMBL" id="NJBN01000001">
    <property type="protein sequence ID" value="TKJ42557.1"/>
    <property type="molecule type" value="Genomic_DNA"/>
</dbReference>
<accession>A0A532V6H4</accession>
<reference evidence="3 4" key="1">
    <citation type="submission" date="2017-06" db="EMBL/GenBank/DDBJ databases">
        <title>Novel microbial phyla capable of carbon fixation and sulfur reduction in deep-sea sediments.</title>
        <authorList>
            <person name="Huang J."/>
            <person name="Baker B."/>
            <person name="Wang Y."/>
        </authorList>
    </citation>
    <scope>NUCLEOTIDE SEQUENCE [LARGE SCALE GENOMIC DNA]</scope>
    <source>
        <strain evidence="3">B3_LCP</strain>
    </source>
</reference>
<keyword evidence="1" id="KW-1133">Transmembrane helix</keyword>
<dbReference type="AlphaFoldDB" id="A0A532V6H4"/>
<gene>
    <name evidence="3" type="ORF">CEE37_02385</name>
</gene>
<dbReference type="InterPro" id="IPR000415">
    <property type="entry name" value="Nitroreductase-like"/>
</dbReference>
<evidence type="ECO:0000313" key="3">
    <source>
        <dbReference type="EMBL" id="TKJ42557.1"/>
    </source>
</evidence>
<feature type="transmembrane region" description="Helical" evidence="1">
    <location>
        <begin position="46"/>
        <end position="67"/>
    </location>
</feature>
<evidence type="ECO:0000259" key="2">
    <source>
        <dbReference type="Pfam" id="PF14512"/>
    </source>
</evidence>
<protein>
    <submittedName>
        <fullName evidence="3">Nitroreductase</fullName>
    </submittedName>
</protein>
<dbReference type="SUPFAM" id="SSF55469">
    <property type="entry name" value="FMN-dependent nitroreductase-like"/>
    <property type="match status" value="2"/>
</dbReference>
<feature type="domain" description="Putative nitroreductase TM1586" evidence="2">
    <location>
        <begin position="89"/>
        <end position="289"/>
    </location>
</feature>
<dbReference type="Gene3D" id="3.40.109.10">
    <property type="entry name" value="NADH Oxidase"/>
    <property type="match status" value="1"/>
</dbReference>
<keyword evidence="1" id="KW-0472">Membrane</keyword>
<comment type="caution">
    <text evidence="3">The sequence shown here is derived from an EMBL/GenBank/DDBJ whole genome shotgun (WGS) entry which is preliminary data.</text>
</comment>